<comment type="function">
    <text evidence="1 9">Involved in pre-mRNA splicing.</text>
</comment>
<dbReference type="Pfam" id="PF08231">
    <property type="entry name" value="SYF2"/>
    <property type="match status" value="1"/>
</dbReference>
<dbReference type="InParanoid" id="A0A286UDY3"/>
<keyword evidence="5 9" id="KW-0507">mRNA processing</keyword>
<keyword evidence="6 9" id="KW-0747">Spliceosome</keyword>
<name>A0A286UDY3_9AGAM</name>
<feature type="region of interest" description="Disordered" evidence="11">
    <location>
        <begin position="187"/>
        <end position="206"/>
    </location>
</feature>
<dbReference type="STRING" id="2282107.A0A286UDY3"/>
<feature type="compositionally biased region" description="Basic and acidic residues" evidence="11">
    <location>
        <begin position="45"/>
        <end position="71"/>
    </location>
</feature>
<dbReference type="EMBL" id="NBII01000006">
    <property type="protein sequence ID" value="PAV17800.1"/>
    <property type="molecule type" value="Genomic_DNA"/>
</dbReference>
<organism evidence="12 13">
    <name type="scientific">Pyrrhoderma noxium</name>
    <dbReference type="NCBI Taxonomy" id="2282107"/>
    <lineage>
        <taxon>Eukaryota</taxon>
        <taxon>Fungi</taxon>
        <taxon>Dikarya</taxon>
        <taxon>Basidiomycota</taxon>
        <taxon>Agaricomycotina</taxon>
        <taxon>Agaricomycetes</taxon>
        <taxon>Hymenochaetales</taxon>
        <taxon>Hymenochaetaceae</taxon>
        <taxon>Pyrrhoderma</taxon>
    </lineage>
</organism>
<dbReference type="Proteomes" id="UP000217199">
    <property type="component" value="Unassembled WGS sequence"/>
</dbReference>
<sequence length="308" mass="35453">MKHQEAADKQNEETNTEAVLSITPEDKSDSAEEEEAKSSGQGSSEEGKELTMVDRKKKLDELRSRMRESSRANRQTLIAESTERKLTAKEAARREKQIKLAETLRLKADAEERGEDTERNKNWEWTIEENDEWERKKKRKKRNADFEFHDEEQRAHRRYKKDLVHLKPDLASYNKQKELALGLAPGALASSSDPVSSSGSSSLTNFNPQGGSVVSYEQQQAAEALYRDANTLLYADNKPSEDAIDRVIGKLNQEQDKRNKFSRKRINEVEGDITYINERNRVFNKKIARYYDAYTSEIRANFERGTAL</sequence>
<dbReference type="GO" id="GO:0071014">
    <property type="term" value="C:post-mRNA release spliceosomal complex"/>
    <property type="evidence" value="ECO:0007669"/>
    <property type="project" value="TreeGrafter"/>
</dbReference>
<evidence type="ECO:0000256" key="10">
    <source>
        <dbReference type="SAM" id="Coils"/>
    </source>
</evidence>
<dbReference type="OrthoDB" id="199717at2759"/>
<dbReference type="PANTHER" id="PTHR13264">
    <property type="entry name" value="GCIP-INTERACTING PROTEIN P29"/>
    <property type="match status" value="1"/>
</dbReference>
<comment type="subunit">
    <text evidence="9">May be part of a spliceosome complex.</text>
</comment>
<evidence type="ECO:0000256" key="7">
    <source>
        <dbReference type="ARBA" id="ARBA00023187"/>
    </source>
</evidence>
<feature type="region of interest" description="Disordered" evidence="11">
    <location>
        <begin position="1"/>
        <end position="92"/>
    </location>
</feature>
<evidence type="ECO:0000256" key="5">
    <source>
        <dbReference type="ARBA" id="ARBA00022664"/>
    </source>
</evidence>
<reference evidence="12 13" key="1">
    <citation type="journal article" date="2017" name="Mol. Ecol.">
        <title>Comparative and population genomic landscape of Phellinus noxius: A hypervariable fungus causing root rot in trees.</title>
        <authorList>
            <person name="Chung C.L."/>
            <person name="Lee T.J."/>
            <person name="Akiba M."/>
            <person name="Lee H.H."/>
            <person name="Kuo T.H."/>
            <person name="Liu D."/>
            <person name="Ke H.M."/>
            <person name="Yokoi T."/>
            <person name="Roa M.B."/>
            <person name="Lu M.J."/>
            <person name="Chang Y.Y."/>
            <person name="Ann P.J."/>
            <person name="Tsai J.N."/>
            <person name="Chen C.Y."/>
            <person name="Tzean S.S."/>
            <person name="Ota Y."/>
            <person name="Hattori T."/>
            <person name="Sahashi N."/>
            <person name="Liou R.F."/>
            <person name="Kikuchi T."/>
            <person name="Tsai I.J."/>
        </authorList>
    </citation>
    <scope>NUCLEOTIDE SEQUENCE [LARGE SCALE GENOMIC DNA]</scope>
    <source>
        <strain evidence="12 13">FFPRI411160</strain>
    </source>
</reference>
<keyword evidence="7 9" id="KW-0508">mRNA splicing</keyword>
<evidence type="ECO:0000256" key="1">
    <source>
        <dbReference type="ARBA" id="ARBA00003777"/>
    </source>
</evidence>
<evidence type="ECO:0000313" key="12">
    <source>
        <dbReference type="EMBL" id="PAV17800.1"/>
    </source>
</evidence>
<feature type="compositionally biased region" description="Basic and acidic residues" evidence="11">
    <location>
        <begin position="1"/>
        <end position="12"/>
    </location>
</feature>
<evidence type="ECO:0000256" key="4">
    <source>
        <dbReference type="ARBA" id="ARBA00014745"/>
    </source>
</evidence>
<evidence type="ECO:0000313" key="13">
    <source>
        <dbReference type="Proteomes" id="UP000217199"/>
    </source>
</evidence>
<evidence type="ECO:0000256" key="3">
    <source>
        <dbReference type="ARBA" id="ARBA00010028"/>
    </source>
</evidence>
<evidence type="ECO:0000256" key="11">
    <source>
        <dbReference type="SAM" id="MobiDB-lite"/>
    </source>
</evidence>
<evidence type="ECO:0000256" key="8">
    <source>
        <dbReference type="ARBA" id="ARBA00023242"/>
    </source>
</evidence>
<protein>
    <recommendedName>
        <fullName evidence="4 9">Pre-mRNA-splicing factor SYF2</fullName>
    </recommendedName>
</protein>
<dbReference type="GO" id="GO:0000398">
    <property type="term" value="P:mRNA splicing, via spliceosome"/>
    <property type="evidence" value="ECO:0007669"/>
    <property type="project" value="UniProtKB-UniRule"/>
</dbReference>
<feature type="compositionally biased region" description="Low complexity" evidence="11">
    <location>
        <begin position="187"/>
        <end position="202"/>
    </location>
</feature>
<dbReference type="InterPro" id="IPR013260">
    <property type="entry name" value="mRNA_splic_SYF2"/>
</dbReference>
<evidence type="ECO:0000256" key="2">
    <source>
        <dbReference type="ARBA" id="ARBA00004123"/>
    </source>
</evidence>
<keyword evidence="10" id="KW-0175">Coiled coil</keyword>
<comment type="subcellular location">
    <subcellularLocation>
        <location evidence="2 9">Nucleus</location>
    </subcellularLocation>
</comment>
<accession>A0A286UDY3</accession>
<evidence type="ECO:0000256" key="6">
    <source>
        <dbReference type="ARBA" id="ARBA00022728"/>
    </source>
</evidence>
<dbReference type="GO" id="GO:0000974">
    <property type="term" value="C:Prp19 complex"/>
    <property type="evidence" value="ECO:0007669"/>
    <property type="project" value="TreeGrafter"/>
</dbReference>
<proteinExistence type="inferred from homology"/>
<dbReference type="FunCoup" id="A0A286UDY3">
    <property type="interactions" value="339"/>
</dbReference>
<dbReference type="PANTHER" id="PTHR13264:SF5">
    <property type="entry name" value="PRE-MRNA-SPLICING FACTOR SYF2"/>
    <property type="match status" value="1"/>
</dbReference>
<feature type="compositionally biased region" description="Basic and acidic residues" evidence="11">
    <location>
        <begin position="81"/>
        <end position="92"/>
    </location>
</feature>
<comment type="similarity">
    <text evidence="3 9">Belongs to the SYF2 family.</text>
</comment>
<dbReference type="AlphaFoldDB" id="A0A286UDY3"/>
<comment type="caution">
    <text evidence="12">The sequence shown here is derived from an EMBL/GenBank/DDBJ whole genome shotgun (WGS) entry which is preliminary data.</text>
</comment>
<dbReference type="GO" id="GO:0071013">
    <property type="term" value="C:catalytic step 2 spliceosome"/>
    <property type="evidence" value="ECO:0007669"/>
    <property type="project" value="TreeGrafter"/>
</dbReference>
<gene>
    <name evidence="12" type="ORF">PNOK_0628600</name>
</gene>
<evidence type="ECO:0000256" key="9">
    <source>
        <dbReference type="RuleBase" id="RU367148"/>
    </source>
</evidence>
<keyword evidence="8 9" id="KW-0539">Nucleus</keyword>
<feature type="coiled-coil region" evidence="10">
    <location>
        <begin position="93"/>
        <end position="120"/>
    </location>
</feature>
<keyword evidence="13" id="KW-1185">Reference proteome</keyword>